<gene>
    <name evidence="1" type="ORF">BURPS1710A_0360</name>
</gene>
<evidence type="ECO:0000313" key="1">
    <source>
        <dbReference type="EMBL" id="EET09430.1"/>
    </source>
</evidence>
<name>A0A0E1W860_BURPE</name>
<reference evidence="1" key="1">
    <citation type="submission" date="2009-05" db="EMBL/GenBank/DDBJ databases">
        <authorList>
            <person name="Harkins D.M."/>
            <person name="DeShazer D."/>
            <person name="Woods D.E."/>
            <person name="Brinkac L.M."/>
            <person name="Brown K.A."/>
            <person name="Hung G.C."/>
            <person name="Tuanyok A."/>
            <person name="Zhang B."/>
            <person name="Nierman W.C."/>
        </authorList>
    </citation>
    <scope>NUCLEOTIDE SEQUENCE [LARGE SCALE GENOMIC DNA]</scope>
    <source>
        <strain evidence="1">1710a</strain>
    </source>
</reference>
<accession>A0A0E1W860</accession>
<dbReference type="HOGENOM" id="CLU_3213506_0_0_4"/>
<dbReference type="AlphaFoldDB" id="A0A0E1W860"/>
<dbReference type="Proteomes" id="UP000001812">
    <property type="component" value="Chromosome I"/>
</dbReference>
<protein>
    <submittedName>
        <fullName evidence="1">Uncharacterized protein</fullName>
    </submittedName>
</protein>
<proteinExistence type="predicted"/>
<organism evidence="1">
    <name type="scientific">Burkholderia pseudomallei 1710a</name>
    <dbReference type="NCBI Taxonomy" id="320371"/>
    <lineage>
        <taxon>Bacteria</taxon>
        <taxon>Pseudomonadati</taxon>
        <taxon>Pseudomonadota</taxon>
        <taxon>Betaproteobacteria</taxon>
        <taxon>Burkholderiales</taxon>
        <taxon>Burkholderiaceae</taxon>
        <taxon>Burkholderia</taxon>
        <taxon>pseudomallei group</taxon>
    </lineage>
</organism>
<dbReference type="EMBL" id="CM000832">
    <property type="protein sequence ID" value="EET09430.1"/>
    <property type="molecule type" value="Genomic_DNA"/>
</dbReference>
<sequence length="44" mass="5078">MEIKETADILECRIVARPRNSIAQTTFQPAIFRNFLFILVALIN</sequence>